<organism evidence="2 3">
    <name type="scientific">Romanomermis culicivorax</name>
    <name type="common">Nematode worm</name>
    <dbReference type="NCBI Taxonomy" id="13658"/>
    <lineage>
        <taxon>Eukaryota</taxon>
        <taxon>Metazoa</taxon>
        <taxon>Ecdysozoa</taxon>
        <taxon>Nematoda</taxon>
        <taxon>Enoplea</taxon>
        <taxon>Dorylaimia</taxon>
        <taxon>Mermithida</taxon>
        <taxon>Mermithoidea</taxon>
        <taxon>Mermithidae</taxon>
        <taxon>Romanomermis</taxon>
    </lineage>
</organism>
<keyword evidence="1" id="KW-0472">Membrane</keyword>
<proteinExistence type="predicted"/>
<keyword evidence="2" id="KW-1185">Reference proteome</keyword>
<evidence type="ECO:0000313" key="2">
    <source>
        <dbReference type="Proteomes" id="UP000887565"/>
    </source>
</evidence>
<keyword evidence="1" id="KW-1133">Transmembrane helix</keyword>
<name>A0A915J3M8_ROMCU</name>
<dbReference type="Proteomes" id="UP000887565">
    <property type="component" value="Unplaced"/>
</dbReference>
<dbReference type="WBParaSite" id="nRc.2.0.1.t20734-RA">
    <property type="protein sequence ID" value="nRc.2.0.1.t20734-RA"/>
    <property type="gene ID" value="nRc.2.0.1.g20734"/>
</dbReference>
<sequence>MLAGSAPKSAAQTGFQSPATAGFAYGYRTMDLYKICNSPNDNGIIADYGLSAPAASMSATTSTVSTTGSTSSSQWALVIATTPVFAAAFMAGTLVCSLPKLPSQAITLPNYTHFRTMD</sequence>
<dbReference type="AlphaFoldDB" id="A0A915J3M8"/>
<feature type="transmembrane region" description="Helical" evidence="1">
    <location>
        <begin position="75"/>
        <end position="98"/>
    </location>
</feature>
<protein>
    <submittedName>
        <fullName evidence="3">Uncharacterized protein</fullName>
    </submittedName>
</protein>
<evidence type="ECO:0000256" key="1">
    <source>
        <dbReference type="SAM" id="Phobius"/>
    </source>
</evidence>
<keyword evidence="1" id="KW-0812">Transmembrane</keyword>
<reference evidence="3" key="1">
    <citation type="submission" date="2022-11" db="UniProtKB">
        <authorList>
            <consortium name="WormBaseParasite"/>
        </authorList>
    </citation>
    <scope>IDENTIFICATION</scope>
</reference>
<accession>A0A915J3M8</accession>
<evidence type="ECO:0000313" key="3">
    <source>
        <dbReference type="WBParaSite" id="nRc.2.0.1.t20734-RA"/>
    </source>
</evidence>